<dbReference type="RefSeq" id="WP_241414723.1">
    <property type="nucleotide sequence ID" value="NZ_JAKZGO010000035.1"/>
</dbReference>
<protein>
    <submittedName>
        <fullName evidence="1">Uncharacterized protein</fullName>
    </submittedName>
</protein>
<dbReference type="EMBL" id="JAKZGO010000035">
    <property type="protein sequence ID" value="MCH7415862.1"/>
    <property type="molecule type" value="Genomic_DNA"/>
</dbReference>
<comment type="caution">
    <text evidence="1">The sequence shown here is derived from an EMBL/GenBank/DDBJ whole genome shotgun (WGS) entry which is preliminary data.</text>
</comment>
<name>A0ABS9VHE1_9BACT</name>
<evidence type="ECO:0000313" key="2">
    <source>
        <dbReference type="Proteomes" id="UP001165430"/>
    </source>
</evidence>
<organism evidence="1 2">
    <name type="scientific">Belliella alkalica</name>
    <dbReference type="NCBI Taxonomy" id="1730871"/>
    <lineage>
        <taxon>Bacteria</taxon>
        <taxon>Pseudomonadati</taxon>
        <taxon>Bacteroidota</taxon>
        <taxon>Cytophagia</taxon>
        <taxon>Cytophagales</taxon>
        <taxon>Cyclobacteriaceae</taxon>
        <taxon>Belliella</taxon>
    </lineage>
</organism>
<proteinExistence type="predicted"/>
<dbReference type="Proteomes" id="UP001165430">
    <property type="component" value="Unassembled WGS sequence"/>
</dbReference>
<reference evidence="1" key="1">
    <citation type="submission" date="2022-03" db="EMBL/GenBank/DDBJ databases">
        <title>De novo assembled genomes of Belliella spp. (Cyclobacteriaceae) strains.</title>
        <authorList>
            <person name="Szabo A."/>
            <person name="Korponai K."/>
            <person name="Felfoldi T."/>
        </authorList>
    </citation>
    <scope>NUCLEOTIDE SEQUENCE</scope>
    <source>
        <strain evidence="1">DSM 111903</strain>
    </source>
</reference>
<accession>A0ABS9VHE1</accession>
<keyword evidence="2" id="KW-1185">Reference proteome</keyword>
<sequence length="222" mass="26096">MKINRITYSIKKNELREEQLKDFNILTSFYEELIFNFLPKNTEVGGYGFLDIKFELDADIPSVRIYGQIIEAFRPISQSELKSYLNCTTEEKIVFLGNHLKGVLSDVRKQMNVDFQIFEEANLKAKENYNGFEQELNVSKNHKSGKLKVSICRVIRPEDEFIQCRIVMKSGEILDKFDLMKNSSIYDSSHDFKKSRWKENSLVIFNRFNEEKISIDVSKYLN</sequence>
<evidence type="ECO:0000313" key="1">
    <source>
        <dbReference type="EMBL" id="MCH7415862.1"/>
    </source>
</evidence>
<gene>
    <name evidence="1" type="ORF">MM213_20345</name>
</gene>